<comment type="caution">
    <text evidence="8">The sequence shown here is derived from an EMBL/GenBank/DDBJ whole genome shotgun (WGS) entry which is preliminary data.</text>
</comment>
<keyword evidence="5 6" id="KW-0472">Membrane</keyword>
<reference evidence="9 10" key="1">
    <citation type="submission" date="2017-08" db="EMBL/GenBank/DDBJ databases">
        <title>Pusillimonas indicus sp. nov., a member of the family Alcaligenaceae isolated from surface seawater.</title>
        <authorList>
            <person name="Li J."/>
        </authorList>
    </citation>
    <scope>NUCLEOTIDE SEQUENCE [LARGE SCALE GENOMIC DNA]</scope>
    <source>
        <strain evidence="7 10">17-4A</strain>
        <strain evidence="8 9">L52-1-41</strain>
    </source>
</reference>
<name>A0A3A1YUG6_9BURK</name>
<keyword evidence="10" id="KW-1185">Reference proteome</keyword>
<protein>
    <recommendedName>
        <fullName evidence="11">Branched-chain amino acid ABC transporter permease</fullName>
    </recommendedName>
</protein>
<sequence length="330" mass="35646">MNNATTRMWGGLAIAFFAIMAFLPVVTSDSIIAVLTLIMMFAFFGQAWNLMMGYVGQLSLGHGLYIGLGAYACAVSVGTFGLSPWLGILIGAVISAVVGAFVAWLGFRFAVKGIYFTLLTIAVAELGRLSFENWSFVGGNAGYFLRVAQDTHPLLSLRGGTTFYYFCFLVLSILGFWGTALLIRSRLGYFWRAIREDEDAARAIGVRALRLKILAVMISAAMTSVGGSFYALLSGSLFPDTMMGMRFSIEIIIAPIIGGMGTLFGPIIGAFFVIPINEISNHAAQSMGIFGLNTLIYGVLILMVIVFLPDGIWPPVAKRIERWMKGGASS</sequence>
<dbReference type="AlphaFoldDB" id="A0A3A1YUG6"/>
<dbReference type="CDD" id="cd06581">
    <property type="entry name" value="TM_PBP1_LivM_like"/>
    <property type="match status" value="1"/>
</dbReference>
<evidence type="ECO:0000256" key="1">
    <source>
        <dbReference type="ARBA" id="ARBA00004651"/>
    </source>
</evidence>
<dbReference type="InterPro" id="IPR043428">
    <property type="entry name" value="LivM-like"/>
</dbReference>
<evidence type="ECO:0000256" key="5">
    <source>
        <dbReference type="ARBA" id="ARBA00023136"/>
    </source>
</evidence>
<evidence type="ECO:0000313" key="7">
    <source>
        <dbReference type="EMBL" id="RII82008.1"/>
    </source>
</evidence>
<feature type="transmembrane region" description="Helical" evidence="6">
    <location>
        <begin position="252"/>
        <end position="276"/>
    </location>
</feature>
<feature type="transmembrane region" description="Helical" evidence="6">
    <location>
        <begin position="63"/>
        <end position="82"/>
    </location>
</feature>
<evidence type="ECO:0000256" key="4">
    <source>
        <dbReference type="ARBA" id="ARBA00022989"/>
    </source>
</evidence>
<comment type="subcellular location">
    <subcellularLocation>
        <location evidence="1">Cell membrane</location>
        <topology evidence="1">Multi-pass membrane protein</topology>
    </subcellularLocation>
</comment>
<organism evidence="8 9">
    <name type="scientific">Neopusillimonas maritima</name>
    <dbReference type="NCBI Taxonomy" id="2026239"/>
    <lineage>
        <taxon>Bacteria</taxon>
        <taxon>Pseudomonadati</taxon>
        <taxon>Pseudomonadota</taxon>
        <taxon>Betaproteobacteria</taxon>
        <taxon>Burkholderiales</taxon>
        <taxon>Alcaligenaceae</taxon>
        <taxon>Neopusillimonas</taxon>
    </lineage>
</organism>
<dbReference type="PANTHER" id="PTHR30482:SF10">
    <property type="entry name" value="HIGH-AFFINITY BRANCHED-CHAIN AMINO ACID TRANSPORT PROTEIN BRAE"/>
    <property type="match status" value="1"/>
</dbReference>
<dbReference type="RefSeq" id="WP_114420869.1">
    <property type="nucleotide sequence ID" value="NZ_CP170494.1"/>
</dbReference>
<dbReference type="OrthoDB" id="9814461at2"/>
<feature type="transmembrane region" description="Helical" evidence="6">
    <location>
        <begin position="114"/>
        <end position="131"/>
    </location>
</feature>
<evidence type="ECO:0000313" key="9">
    <source>
        <dbReference type="Proteomes" id="UP000266206"/>
    </source>
</evidence>
<feature type="transmembrane region" description="Helical" evidence="6">
    <location>
        <begin position="211"/>
        <end position="232"/>
    </location>
</feature>
<evidence type="ECO:0000256" key="6">
    <source>
        <dbReference type="SAM" id="Phobius"/>
    </source>
</evidence>
<keyword evidence="3 6" id="KW-0812">Transmembrane</keyword>
<evidence type="ECO:0000256" key="2">
    <source>
        <dbReference type="ARBA" id="ARBA00022475"/>
    </source>
</evidence>
<feature type="transmembrane region" description="Helical" evidence="6">
    <location>
        <begin position="288"/>
        <end position="308"/>
    </location>
</feature>
<accession>A0A3A1YUG6</accession>
<dbReference type="InterPro" id="IPR001851">
    <property type="entry name" value="ABC_transp_permease"/>
</dbReference>
<evidence type="ECO:0000313" key="10">
    <source>
        <dbReference type="Proteomes" id="UP000266483"/>
    </source>
</evidence>
<feature type="transmembrane region" description="Helical" evidence="6">
    <location>
        <begin position="163"/>
        <end position="183"/>
    </location>
</feature>
<gene>
    <name evidence="7" type="ORF">CJO09_13470</name>
    <name evidence="8" type="ORF">CJP73_10290</name>
</gene>
<dbReference type="Proteomes" id="UP000266206">
    <property type="component" value="Unassembled WGS sequence"/>
</dbReference>
<dbReference type="GO" id="GO:0005886">
    <property type="term" value="C:plasma membrane"/>
    <property type="evidence" value="ECO:0007669"/>
    <property type="project" value="UniProtKB-SubCell"/>
</dbReference>
<keyword evidence="4 6" id="KW-1133">Transmembrane helix</keyword>
<evidence type="ECO:0000256" key="3">
    <source>
        <dbReference type="ARBA" id="ARBA00022692"/>
    </source>
</evidence>
<keyword evidence="2" id="KW-1003">Cell membrane</keyword>
<feature type="transmembrane region" description="Helical" evidence="6">
    <location>
        <begin position="7"/>
        <end position="25"/>
    </location>
</feature>
<dbReference type="PANTHER" id="PTHR30482">
    <property type="entry name" value="HIGH-AFFINITY BRANCHED-CHAIN AMINO ACID TRANSPORT SYSTEM PERMEASE"/>
    <property type="match status" value="1"/>
</dbReference>
<dbReference type="EMBL" id="NQOU01000006">
    <property type="protein sequence ID" value="RII82008.1"/>
    <property type="molecule type" value="Genomic_DNA"/>
</dbReference>
<dbReference type="EMBL" id="NQYH01000008">
    <property type="protein sequence ID" value="RIY40510.1"/>
    <property type="molecule type" value="Genomic_DNA"/>
</dbReference>
<feature type="transmembrane region" description="Helical" evidence="6">
    <location>
        <begin position="31"/>
        <end position="51"/>
    </location>
</feature>
<evidence type="ECO:0000313" key="8">
    <source>
        <dbReference type="EMBL" id="RIY40510.1"/>
    </source>
</evidence>
<feature type="transmembrane region" description="Helical" evidence="6">
    <location>
        <begin position="88"/>
        <end position="107"/>
    </location>
</feature>
<dbReference type="GO" id="GO:0015658">
    <property type="term" value="F:branched-chain amino acid transmembrane transporter activity"/>
    <property type="evidence" value="ECO:0007669"/>
    <property type="project" value="InterPro"/>
</dbReference>
<dbReference type="Proteomes" id="UP000266483">
    <property type="component" value="Unassembled WGS sequence"/>
</dbReference>
<proteinExistence type="predicted"/>
<dbReference type="Pfam" id="PF02653">
    <property type="entry name" value="BPD_transp_2"/>
    <property type="match status" value="1"/>
</dbReference>
<evidence type="ECO:0008006" key="11">
    <source>
        <dbReference type="Google" id="ProtNLM"/>
    </source>
</evidence>